<keyword evidence="1 4" id="KW-0378">Hydrolase</keyword>
<feature type="active site" description="Proton acceptor" evidence="4">
    <location>
        <position position="185"/>
    </location>
</feature>
<dbReference type="AlphaFoldDB" id="A0A2W5JXK1"/>
<dbReference type="Gene3D" id="3.40.1090.10">
    <property type="entry name" value="Cytosolic phospholipase A2 catalytic domain"/>
    <property type="match status" value="2"/>
</dbReference>
<dbReference type="GO" id="GO:0016787">
    <property type="term" value="F:hydrolase activity"/>
    <property type="evidence" value="ECO:0007669"/>
    <property type="project" value="UniProtKB-UniRule"/>
</dbReference>
<evidence type="ECO:0000256" key="1">
    <source>
        <dbReference type="ARBA" id="ARBA00022801"/>
    </source>
</evidence>
<evidence type="ECO:0000256" key="2">
    <source>
        <dbReference type="ARBA" id="ARBA00022963"/>
    </source>
</evidence>
<feature type="short sequence motif" description="DGA/G" evidence="4">
    <location>
        <begin position="185"/>
        <end position="187"/>
    </location>
</feature>
<dbReference type="PANTHER" id="PTHR14226">
    <property type="entry name" value="NEUROPATHY TARGET ESTERASE/SWISS CHEESE D.MELANOGASTER"/>
    <property type="match status" value="1"/>
</dbReference>
<accession>A0A2W5JXK1</accession>
<feature type="active site" description="Nucleophile" evidence="4">
    <location>
        <position position="44"/>
    </location>
</feature>
<feature type="short sequence motif" description="GXGXXG" evidence="4">
    <location>
        <begin position="14"/>
        <end position="19"/>
    </location>
</feature>
<dbReference type="InterPro" id="IPR016035">
    <property type="entry name" value="Acyl_Trfase/lysoPLipase"/>
</dbReference>
<keyword evidence="3 4" id="KW-0443">Lipid metabolism</keyword>
<proteinExistence type="predicted"/>
<comment type="caution">
    <text evidence="4">Lacks conserved residue(s) required for the propagation of feature annotation.</text>
</comment>
<evidence type="ECO:0000259" key="5">
    <source>
        <dbReference type="PROSITE" id="PS51635"/>
    </source>
</evidence>
<evidence type="ECO:0000313" key="6">
    <source>
        <dbReference type="EMBL" id="PZQ09752.1"/>
    </source>
</evidence>
<keyword evidence="2 4" id="KW-0442">Lipid degradation</keyword>
<protein>
    <submittedName>
        <fullName evidence="6">Esterase</fullName>
    </submittedName>
</protein>
<dbReference type="GO" id="GO:0016042">
    <property type="term" value="P:lipid catabolic process"/>
    <property type="evidence" value="ECO:0007669"/>
    <property type="project" value="UniProtKB-UniRule"/>
</dbReference>
<name>A0A2W5JXK1_9GAMM</name>
<organism evidence="6 7">
    <name type="scientific">Rhodanobacter denitrificans</name>
    <dbReference type="NCBI Taxonomy" id="666685"/>
    <lineage>
        <taxon>Bacteria</taxon>
        <taxon>Pseudomonadati</taxon>
        <taxon>Pseudomonadota</taxon>
        <taxon>Gammaproteobacteria</taxon>
        <taxon>Lysobacterales</taxon>
        <taxon>Rhodanobacteraceae</taxon>
        <taxon>Rhodanobacter</taxon>
    </lineage>
</organism>
<dbReference type="Proteomes" id="UP000249046">
    <property type="component" value="Unassembled WGS sequence"/>
</dbReference>
<dbReference type="InterPro" id="IPR050301">
    <property type="entry name" value="NTE"/>
</dbReference>
<reference evidence="6 7" key="1">
    <citation type="submission" date="2017-08" db="EMBL/GenBank/DDBJ databases">
        <title>Infants hospitalized years apart are colonized by the same room-sourced microbial strains.</title>
        <authorList>
            <person name="Brooks B."/>
            <person name="Olm M.R."/>
            <person name="Firek B.A."/>
            <person name="Baker R."/>
            <person name="Thomas B.C."/>
            <person name="Morowitz M.J."/>
            <person name="Banfield J.F."/>
        </authorList>
    </citation>
    <scope>NUCLEOTIDE SEQUENCE [LARGE SCALE GENOMIC DNA]</scope>
    <source>
        <strain evidence="6">S2_005_003_R2_42</strain>
    </source>
</reference>
<dbReference type="Pfam" id="PF01734">
    <property type="entry name" value="Patatin"/>
    <property type="match status" value="1"/>
</dbReference>
<evidence type="ECO:0000256" key="3">
    <source>
        <dbReference type="ARBA" id="ARBA00023098"/>
    </source>
</evidence>
<evidence type="ECO:0000256" key="4">
    <source>
        <dbReference type="PROSITE-ProRule" id="PRU01161"/>
    </source>
</evidence>
<comment type="caution">
    <text evidence="6">The sequence shown here is derived from an EMBL/GenBank/DDBJ whole genome shotgun (WGS) entry which is preliminary data.</text>
</comment>
<dbReference type="PROSITE" id="PS51635">
    <property type="entry name" value="PNPLA"/>
    <property type="match status" value="1"/>
</dbReference>
<evidence type="ECO:0000313" key="7">
    <source>
        <dbReference type="Proteomes" id="UP000249046"/>
    </source>
</evidence>
<feature type="domain" description="PNPLA" evidence="5">
    <location>
        <begin position="10"/>
        <end position="198"/>
    </location>
</feature>
<dbReference type="PANTHER" id="PTHR14226:SF78">
    <property type="entry name" value="SLR0060 PROTEIN"/>
    <property type="match status" value="1"/>
</dbReference>
<dbReference type="SUPFAM" id="SSF52151">
    <property type="entry name" value="FabD/lysophospholipase-like"/>
    <property type="match status" value="1"/>
</dbReference>
<dbReference type="InterPro" id="IPR002641">
    <property type="entry name" value="PNPLA_dom"/>
</dbReference>
<sequence length="322" mass="35650">MSTRLPPLSLALQGGGAHGAFTWGVLDRLLEEPDFTVEAVSATSSGALNALALAQGWMDDGRDGARACLRALWEHTANRTSLTRWAFQVAPGGRDTLLGLGRYWTPEQFNPLGLNPIRDIAEQLFDFPRLRREAPFALYLAATRVRDGALALFSGERLGVEAVLASTCLPQLFPAVEIDGEHYWDGGWAGNPALEPLFYRHGCEDVLCVLVQPLSRSRLPVTPGEIATRVAELSFSTTFLREFEALRRAREALAEASPLTWLGHRFKALRTHLIEPGDSLEGYQLESRINTRLAFLEQLCEQGRLRAEAWLTTDPAKRTTAR</sequence>
<dbReference type="EMBL" id="QFPO01000025">
    <property type="protein sequence ID" value="PZQ09752.1"/>
    <property type="molecule type" value="Genomic_DNA"/>
</dbReference>
<gene>
    <name evidence="6" type="ORF">DI564_17365</name>
</gene>